<dbReference type="AlphaFoldDB" id="A0A8I1GFU0"/>
<sequence length="273" mass="28581">MALGGISKIGAGLLAGAALALSSTTAMSADLYSGGLKDGPVAVNPFTWSVWAGGTSDYIFRGISQNRRDGTLQGGADASYGIFYVGTSLSGVNFDSTISGGPDTHLEVDVYGGIKPVWNGITFDFGVISYNYPNQAPGFTELNFVELKAGASKTLFSDITGGVTFFYSPDYTGELGGALAIEGTLSKPIYKYSDVDFTLSGTVGHQMFEEDKVGVFKLNDYTYGNVGVTAAYKAFSLDLRYWNTTLEDGDLPGGDGTVGQAGSAFVATAKVTY</sequence>
<dbReference type="NCBIfam" id="TIGR02001">
    <property type="entry name" value="gcw_chp"/>
    <property type="match status" value="1"/>
</dbReference>
<dbReference type="Pfam" id="PF09694">
    <property type="entry name" value="Gcw_chp"/>
    <property type="match status" value="1"/>
</dbReference>
<keyword evidence="3" id="KW-1185">Reference proteome</keyword>
<evidence type="ECO:0000256" key="1">
    <source>
        <dbReference type="SAM" id="SignalP"/>
    </source>
</evidence>
<dbReference type="InterPro" id="IPR010239">
    <property type="entry name" value="CHP02001"/>
</dbReference>
<dbReference type="Proteomes" id="UP000623250">
    <property type="component" value="Unassembled WGS sequence"/>
</dbReference>
<dbReference type="EMBL" id="JAEMUK010000006">
    <property type="protein sequence ID" value="MBJ7542510.1"/>
    <property type="molecule type" value="Genomic_DNA"/>
</dbReference>
<gene>
    <name evidence="2" type="ORF">JDN41_02950</name>
</gene>
<comment type="caution">
    <text evidence="2">The sequence shown here is derived from an EMBL/GenBank/DDBJ whole genome shotgun (WGS) entry which is preliminary data.</text>
</comment>
<evidence type="ECO:0008006" key="4">
    <source>
        <dbReference type="Google" id="ProtNLM"/>
    </source>
</evidence>
<reference evidence="2 3" key="1">
    <citation type="submission" date="2020-12" db="EMBL/GenBank/DDBJ databases">
        <title>Revised draft genomes of Rhodomicrobium vannielii ATCC 17100 and Rhodomicrobium udaipurense JA643.</title>
        <authorList>
            <person name="Conners E.M."/>
            <person name="Davenport E.J."/>
            <person name="Bose A."/>
        </authorList>
    </citation>
    <scope>NUCLEOTIDE SEQUENCE [LARGE SCALE GENOMIC DNA]</scope>
    <source>
        <strain evidence="2 3">JA643</strain>
    </source>
</reference>
<evidence type="ECO:0000313" key="3">
    <source>
        <dbReference type="Proteomes" id="UP000623250"/>
    </source>
</evidence>
<dbReference type="RefSeq" id="WP_155955234.1">
    <property type="nucleotide sequence ID" value="NZ_JAEMUK010000006.1"/>
</dbReference>
<accession>A0A8I1GFU0</accession>
<organism evidence="2 3">
    <name type="scientific">Rhodomicrobium udaipurense</name>
    <dbReference type="NCBI Taxonomy" id="1202716"/>
    <lineage>
        <taxon>Bacteria</taxon>
        <taxon>Pseudomonadati</taxon>
        <taxon>Pseudomonadota</taxon>
        <taxon>Alphaproteobacteria</taxon>
        <taxon>Hyphomicrobiales</taxon>
        <taxon>Hyphomicrobiaceae</taxon>
        <taxon>Rhodomicrobium</taxon>
    </lineage>
</organism>
<evidence type="ECO:0000313" key="2">
    <source>
        <dbReference type="EMBL" id="MBJ7542510.1"/>
    </source>
</evidence>
<feature type="signal peptide" evidence="1">
    <location>
        <begin position="1"/>
        <end position="28"/>
    </location>
</feature>
<feature type="chain" id="PRO_5034850774" description="TIGR02001 family outer membrane protein" evidence="1">
    <location>
        <begin position="29"/>
        <end position="273"/>
    </location>
</feature>
<protein>
    <recommendedName>
        <fullName evidence="4">TIGR02001 family outer membrane protein</fullName>
    </recommendedName>
</protein>
<keyword evidence="1" id="KW-0732">Signal</keyword>
<proteinExistence type="predicted"/>
<name>A0A8I1GFU0_9HYPH</name>